<keyword evidence="3" id="KW-1185">Reference proteome</keyword>
<dbReference type="Proteomes" id="UP000199643">
    <property type="component" value="Unassembled WGS sequence"/>
</dbReference>
<dbReference type="PROSITE" id="PS50005">
    <property type="entry name" value="TPR"/>
    <property type="match status" value="1"/>
</dbReference>
<evidence type="ECO:0000313" key="3">
    <source>
        <dbReference type="Proteomes" id="UP000199643"/>
    </source>
</evidence>
<dbReference type="Gene3D" id="1.25.40.10">
    <property type="entry name" value="Tetratricopeptide repeat domain"/>
    <property type="match status" value="1"/>
</dbReference>
<protein>
    <submittedName>
        <fullName evidence="2">Tetratricopeptide repeat-containing protein</fullName>
    </submittedName>
</protein>
<name>A0A1G7R2A8_9SPHI</name>
<reference evidence="3" key="1">
    <citation type="submission" date="2016-10" db="EMBL/GenBank/DDBJ databases">
        <authorList>
            <person name="Varghese N."/>
            <person name="Submissions S."/>
        </authorList>
    </citation>
    <scope>NUCLEOTIDE SEQUENCE [LARGE SCALE GENOMIC DNA]</scope>
    <source>
        <strain evidence="3">DSM 17933</strain>
    </source>
</reference>
<keyword evidence="1" id="KW-0802">TPR repeat</keyword>
<evidence type="ECO:0000313" key="2">
    <source>
        <dbReference type="EMBL" id="SDG04269.1"/>
    </source>
</evidence>
<feature type="repeat" description="TPR" evidence="1">
    <location>
        <begin position="456"/>
        <end position="489"/>
    </location>
</feature>
<evidence type="ECO:0000256" key="1">
    <source>
        <dbReference type="PROSITE-ProRule" id="PRU00339"/>
    </source>
</evidence>
<gene>
    <name evidence="2" type="ORF">SAMN05421827_10319</name>
</gene>
<dbReference type="InterPro" id="IPR011990">
    <property type="entry name" value="TPR-like_helical_dom_sf"/>
</dbReference>
<dbReference type="SMART" id="SM00028">
    <property type="entry name" value="TPR"/>
    <property type="match status" value="2"/>
</dbReference>
<dbReference type="EMBL" id="FNCH01000003">
    <property type="protein sequence ID" value="SDG04269.1"/>
    <property type="molecule type" value="Genomic_DNA"/>
</dbReference>
<sequence>MAASNSTEIESLMNKSFRFFITSALLLSPLFSLANFDFNNNCLNAYKSIFELKLGNARAYISTEKKQHPNNAIIPLLENYVDYFTVLTSESKADFDRLKGNKSKRLDQISDDDKNSPYYLYAQAEINLQWALIRGRFGEYFNAAMEVKRANSLLQDNNKKFPNFHLNLKGLGLINAVLGNLPDGALKTALSTFGIKGNLQSGLNMFEKLADNLPKSSYEPFYEEVVFYYAYVLTDVAHSPQAYAKTMKYTERIADTSLLKSYLQSYVCIKNGHSEQAISILAKRPEGGVYQPFPYLDYLEGIAHLNKLDLNASTHFNRFLQTTKGVNFVKDAYLHLGWIALLKGDKATYMAFAAKAVKNGYTYMEKDKQAKTEASAETPAVDLLKARLLFDGGYLSRALQAIDGKKATDYTNNKDRIELNYRLGRIYDDLGKDDQALAAYQETINDGKNLKYYFAANAAVQMGKIYERRKNLAKAKEAFNTAIAMKNHEFESSIENQARAGLKRLVN</sequence>
<dbReference type="InterPro" id="IPR019734">
    <property type="entry name" value="TPR_rpt"/>
</dbReference>
<organism evidence="2 3">
    <name type="scientific">Pedobacter terrae</name>
    <dbReference type="NCBI Taxonomy" id="405671"/>
    <lineage>
        <taxon>Bacteria</taxon>
        <taxon>Pseudomonadati</taxon>
        <taxon>Bacteroidota</taxon>
        <taxon>Sphingobacteriia</taxon>
        <taxon>Sphingobacteriales</taxon>
        <taxon>Sphingobacteriaceae</taxon>
        <taxon>Pedobacter</taxon>
    </lineage>
</organism>
<proteinExistence type="predicted"/>
<accession>A0A1G7R2A8</accession>
<dbReference type="SUPFAM" id="SSF48452">
    <property type="entry name" value="TPR-like"/>
    <property type="match status" value="1"/>
</dbReference>
<dbReference type="Pfam" id="PF13181">
    <property type="entry name" value="TPR_8"/>
    <property type="match status" value="2"/>
</dbReference>
<dbReference type="STRING" id="405671.SAMN05421827_10319"/>
<dbReference type="AlphaFoldDB" id="A0A1G7R2A8"/>